<feature type="domain" description="RNA-binding Nab2-type zinc finger" evidence="10">
    <location>
        <begin position="241"/>
        <end position="267"/>
    </location>
</feature>
<dbReference type="GO" id="GO:0008312">
    <property type="term" value="F:7S RNA binding"/>
    <property type="evidence" value="ECO:0007669"/>
    <property type="project" value="EnsemblFungi"/>
</dbReference>
<dbReference type="Pfam" id="PF14608">
    <property type="entry name" value="zf-CCCH_2"/>
    <property type="match status" value="5"/>
</dbReference>
<dbReference type="InterPro" id="IPR049017">
    <property type="entry name" value="Nab2_Znf4"/>
</dbReference>
<reference evidence="13" key="1">
    <citation type="submission" date="2016-11" db="EMBL/GenBank/DDBJ databases">
        <authorList>
            <person name="Guldener U."/>
        </authorList>
    </citation>
    <scope>NUCLEOTIDE SEQUENCE [LARGE SCALE GENOMIC DNA]</scope>
</reference>
<dbReference type="GO" id="GO:0005634">
    <property type="term" value="C:nucleus"/>
    <property type="evidence" value="ECO:0007669"/>
    <property type="project" value="UniProtKB-SubCell"/>
</dbReference>
<dbReference type="Gene3D" id="4.10.1000.40">
    <property type="match status" value="3"/>
</dbReference>
<dbReference type="InterPro" id="IPR043094">
    <property type="entry name" value="Nab2/ZC3H14_N_sf"/>
</dbReference>
<dbReference type="GO" id="GO:0000049">
    <property type="term" value="F:tRNA binding"/>
    <property type="evidence" value="ECO:0007669"/>
    <property type="project" value="EnsemblFungi"/>
</dbReference>
<evidence type="ECO:0000256" key="4">
    <source>
        <dbReference type="ARBA" id="ARBA00022737"/>
    </source>
</evidence>
<feature type="compositionally biased region" description="Polar residues" evidence="8">
    <location>
        <begin position="199"/>
        <end position="214"/>
    </location>
</feature>
<evidence type="ECO:0000259" key="11">
    <source>
        <dbReference type="Pfam" id="PF21803"/>
    </source>
</evidence>
<feature type="domain" description="Nab2 type CCCH zinc finger 4" evidence="11">
    <location>
        <begin position="322"/>
        <end position="348"/>
    </location>
</feature>
<evidence type="ECO:0000256" key="2">
    <source>
        <dbReference type="ARBA" id="ARBA00008423"/>
    </source>
</evidence>
<comment type="subcellular location">
    <subcellularLocation>
        <location evidence="1">Nucleus</location>
    </subcellularLocation>
</comment>
<keyword evidence="3" id="KW-0479">Metal-binding</keyword>
<dbReference type="InterPro" id="IPR048410">
    <property type="entry name" value="Znf-CCCH_2-like_3"/>
</dbReference>
<dbReference type="GO" id="GO:0008270">
    <property type="term" value="F:zinc ion binding"/>
    <property type="evidence" value="ECO:0007669"/>
    <property type="project" value="UniProtKB-KW"/>
</dbReference>
<dbReference type="InterPro" id="IPR021083">
    <property type="entry name" value="Nab2_N"/>
</dbReference>
<sequence length="525" mass="58792">METTYNSEVDKIRPILQEFIVKLLNLLPKMDDVNSVAEYIVLLITNGSSKESIVSEIAAVGINDPNIASDLVDRAFSAAEQLKNGATPESIFASVPSPQQNTEVQQPPQTQQPVEAAPQSSFQFSFGNATQAAAEEVNKSGALSNDFFVPASLTKKRQAQKVMKSQMGNRNVGSRHGNQKNGKFSVGSRYSDKGGYRSQAHQGSDFQPRSQPRTNKMGRCTEFPNCPLPASECPQSHPTSVCRNYPNCPFVNSTCSYLHPDEDADLIEGIKKNKIALLEKQEEIKRLAIQTKRQKMSGIILCKFGAVCTNPQCPYGHPTVINDDQKVTDFSWCADNLQCSDPKCPKAHASASKIRPVNTSSKQGRGHFATPEEMGKSLEQCKYNEKCTNMKCKFRHAKSHTQCRDGTECKRYDCIFMHPINEICKWGTECTNPKCGFQHPNGKNPTHDSGYNPMFDYTSNTTESNDAMMQDQNQYMQNNQQFMPQGQQQFIPQGQQQFMSQEQQPQQQFMAQEQQPQFNFNAPQQ</sequence>
<dbReference type="InterPro" id="IPR040366">
    <property type="entry name" value="Nab2/ZC3H14"/>
</dbReference>
<evidence type="ECO:0000313" key="12">
    <source>
        <dbReference type="EMBL" id="SGZ41817.1"/>
    </source>
</evidence>
<dbReference type="GO" id="GO:0033204">
    <property type="term" value="F:ribonuclease P RNA binding"/>
    <property type="evidence" value="ECO:0007669"/>
    <property type="project" value="EnsemblFungi"/>
</dbReference>
<dbReference type="GO" id="GO:0005737">
    <property type="term" value="C:cytoplasm"/>
    <property type="evidence" value="ECO:0007669"/>
    <property type="project" value="EnsemblFungi"/>
</dbReference>
<dbReference type="FunFam" id="4.10.1000.40:FF:000003">
    <property type="entry name" value="Nuclear polyadenylated RNA-binding protein NAB2"/>
    <property type="match status" value="1"/>
</dbReference>
<accession>A0A1L0CTB0</accession>
<evidence type="ECO:0000259" key="10">
    <source>
        <dbReference type="Pfam" id="PF21457"/>
    </source>
</evidence>
<keyword evidence="7" id="KW-0539">Nucleus</keyword>
<evidence type="ECO:0000256" key="1">
    <source>
        <dbReference type="ARBA" id="ARBA00004123"/>
    </source>
</evidence>
<dbReference type="Pfam" id="PF21803">
    <property type="entry name" value="Nab2-zf4"/>
    <property type="match status" value="1"/>
</dbReference>
<dbReference type="GO" id="GO:0045945">
    <property type="term" value="P:positive regulation of transcription by RNA polymerase III"/>
    <property type="evidence" value="ECO:0007669"/>
    <property type="project" value="EnsemblFungi"/>
</dbReference>
<dbReference type="GO" id="GO:0160091">
    <property type="term" value="P:spliceosome-depend formation of circular RNA"/>
    <property type="evidence" value="ECO:0007669"/>
    <property type="project" value="EnsemblFungi"/>
</dbReference>
<name>A0A1L0CTB0_9ASCO</name>
<evidence type="ECO:0000256" key="6">
    <source>
        <dbReference type="ARBA" id="ARBA00022833"/>
    </source>
</evidence>
<dbReference type="VEuPathDB" id="FungiDB:HGUI_04018"/>
<comment type="similarity">
    <text evidence="2">Belongs to the ZC3H14 family.</text>
</comment>
<dbReference type="GO" id="GO:1900152">
    <property type="term" value="P:negative regulation of nuclear-transcribed mRNA catabolic process, deadenylation-dependent decay"/>
    <property type="evidence" value="ECO:0007669"/>
    <property type="project" value="EnsemblFungi"/>
</dbReference>
<organism evidence="12 13">
    <name type="scientific">Hanseniaspora guilliermondii</name>
    <dbReference type="NCBI Taxonomy" id="56406"/>
    <lineage>
        <taxon>Eukaryota</taxon>
        <taxon>Fungi</taxon>
        <taxon>Dikarya</taxon>
        <taxon>Ascomycota</taxon>
        <taxon>Saccharomycotina</taxon>
        <taxon>Saccharomycetes</taxon>
        <taxon>Saccharomycodales</taxon>
        <taxon>Saccharomycodaceae</taxon>
        <taxon>Hanseniaspora</taxon>
    </lineage>
</organism>
<gene>
    <name evidence="12" type="ORF">HGUI_04018</name>
</gene>
<feature type="region of interest" description="Disordered" evidence="8">
    <location>
        <begin position="494"/>
        <end position="525"/>
    </location>
</feature>
<feature type="region of interest" description="Disordered" evidence="8">
    <location>
        <begin position="158"/>
        <end position="216"/>
    </location>
</feature>
<dbReference type="GO" id="GO:0008143">
    <property type="term" value="F:poly(A) binding"/>
    <property type="evidence" value="ECO:0007669"/>
    <property type="project" value="EnsemblFungi"/>
</dbReference>
<evidence type="ECO:0000256" key="7">
    <source>
        <dbReference type="ARBA" id="ARBA00023242"/>
    </source>
</evidence>
<dbReference type="GO" id="GO:0008097">
    <property type="term" value="F:5S rRNA binding"/>
    <property type="evidence" value="ECO:0007669"/>
    <property type="project" value="EnsemblFungi"/>
</dbReference>
<keyword evidence="4" id="KW-0677">Repeat</keyword>
<dbReference type="EMBL" id="FQNF01000167">
    <property type="protein sequence ID" value="SGZ41817.1"/>
    <property type="molecule type" value="Genomic_DNA"/>
</dbReference>
<evidence type="ECO:0000259" key="9">
    <source>
        <dbReference type="Pfam" id="PF11517"/>
    </source>
</evidence>
<dbReference type="GO" id="GO:0016973">
    <property type="term" value="P:poly(A)+ mRNA export from nucleus"/>
    <property type="evidence" value="ECO:0007669"/>
    <property type="project" value="EnsemblFungi"/>
</dbReference>
<protein>
    <submittedName>
        <fullName evidence="12">Uncharacterized protein</fullName>
    </submittedName>
</protein>
<keyword evidence="5" id="KW-0863">Zinc-finger</keyword>
<dbReference type="PANTHER" id="PTHR14738">
    <property type="entry name" value="ZINC FINGER CCCH DOMAIN-CONTAINING PROTEIN 14"/>
    <property type="match status" value="1"/>
</dbReference>
<dbReference type="AlphaFoldDB" id="A0A1L0CTB0"/>
<feature type="compositionally biased region" description="Low complexity" evidence="8">
    <location>
        <begin position="98"/>
        <end position="118"/>
    </location>
</feature>
<dbReference type="OrthoDB" id="438553at2759"/>
<dbReference type="Gene3D" id="1.10.340.40">
    <property type="entry name" value="Nuclear abundant poly(A) RNA-bind protein 2, N-terminal domain"/>
    <property type="match status" value="1"/>
</dbReference>
<feature type="domain" description="Nuclear abundant poly(A) RNA-binding protein Nab2 N-terminal" evidence="9">
    <location>
        <begin position="24"/>
        <end position="100"/>
    </location>
</feature>
<evidence type="ECO:0000256" key="8">
    <source>
        <dbReference type="SAM" id="MobiDB-lite"/>
    </source>
</evidence>
<dbReference type="Proteomes" id="UP000183365">
    <property type="component" value="Unassembled WGS sequence"/>
</dbReference>
<evidence type="ECO:0000256" key="5">
    <source>
        <dbReference type="ARBA" id="ARBA00022771"/>
    </source>
</evidence>
<evidence type="ECO:0000313" key="13">
    <source>
        <dbReference type="Proteomes" id="UP000183365"/>
    </source>
</evidence>
<proteinExistence type="inferred from homology"/>
<keyword evidence="6" id="KW-0862">Zinc</keyword>
<feature type="region of interest" description="Disordered" evidence="8">
    <location>
        <begin position="90"/>
        <end position="118"/>
    </location>
</feature>
<dbReference type="Pfam" id="PF21457">
    <property type="entry name" value="zf-CCCH_2-like_3"/>
    <property type="match status" value="1"/>
</dbReference>
<dbReference type="Pfam" id="PF11517">
    <property type="entry name" value="Nab2"/>
    <property type="match status" value="1"/>
</dbReference>
<keyword evidence="13" id="KW-1185">Reference proteome</keyword>
<evidence type="ECO:0000256" key="3">
    <source>
        <dbReference type="ARBA" id="ARBA00022723"/>
    </source>
</evidence>
<dbReference type="PANTHER" id="PTHR14738:SF29">
    <property type="entry name" value="ZINC FINGER CCCH DOMAIN-CONTAINING PROTEIN 14"/>
    <property type="match status" value="1"/>
</dbReference>